<keyword evidence="3" id="KW-1185">Reference proteome</keyword>
<evidence type="ECO:0000256" key="1">
    <source>
        <dbReference type="SAM" id="MobiDB-lite"/>
    </source>
</evidence>
<feature type="compositionally biased region" description="Basic residues" evidence="1">
    <location>
        <begin position="125"/>
        <end position="135"/>
    </location>
</feature>
<organism evidence="2 3">
    <name type="scientific">Dorcoceras hygrometricum</name>
    <dbReference type="NCBI Taxonomy" id="472368"/>
    <lineage>
        <taxon>Eukaryota</taxon>
        <taxon>Viridiplantae</taxon>
        <taxon>Streptophyta</taxon>
        <taxon>Embryophyta</taxon>
        <taxon>Tracheophyta</taxon>
        <taxon>Spermatophyta</taxon>
        <taxon>Magnoliopsida</taxon>
        <taxon>eudicotyledons</taxon>
        <taxon>Gunneridae</taxon>
        <taxon>Pentapetalae</taxon>
        <taxon>asterids</taxon>
        <taxon>lamiids</taxon>
        <taxon>Lamiales</taxon>
        <taxon>Gesneriaceae</taxon>
        <taxon>Didymocarpoideae</taxon>
        <taxon>Trichosporeae</taxon>
        <taxon>Loxocarpinae</taxon>
        <taxon>Dorcoceras</taxon>
    </lineage>
</organism>
<dbReference type="EMBL" id="KV004530">
    <property type="protein sequence ID" value="KZV35620.1"/>
    <property type="molecule type" value="Genomic_DNA"/>
</dbReference>
<feature type="compositionally biased region" description="Basic residues" evidence="1">
    <location>
        <begin position="95"/>
        <end position="105"/>
    </location>
</feature>
<feature type="region of interest" description="Disordered" evidence="1">
    <location>
        <begin position="270"/>
        <end position="341"/>
    </location>
</feature>
<dbReference type="AlphaFoldDB" id="A0A2Z7BTR5"/>
<feature type="compositionally biased region" description="Low complexity" evidence="1">
    <location>
        <begin position="108"/>
        <end position="122"/>
    </location>
</feature>
<dbReference type="Proteomes" id="UP000250235">
    <property type="component" value="Unassembled WGS sequence"/>
</dbReference>
<name>A0A2Z7BTR5_9LAMI</name>
<sequence length="341" mass="37500">MWLKFSGTDVPFRAPNKKKEIKMEYRLFHDVVAKALYAKADSFDVVTSEKFDLLVAISAGHKVNWAQQPMEARSQAAPAKSKFGTSSDEDSRPLAKLKRGGAKRKLVVESSDSESTVSVPPVLITKKHRTKRTKNVKSTAGTQAESQPGPIPDSPARADKASIAGGPEATMETPPEVERQADDGSIAADQKEHEECGNRTDREPVTDEGTIVVRSGPEQPAQQSMTFAGKGAWLRPISRGTRHFNGWRFWPPNPIPRPESQFLRRSALENSTKISRTEYPRRNGQNEISDGGGGDGGEERKNKLRSFWDTASRGLTTFVTPKPHFRTNPSDHGKASSNIAP</sequence>
<feature type="region of interest" description="Disordered" evidence="1">
    <location>
        <begin position="68"/>
        <end position="207"/>
    </location>
</feature>
<proteinExistence type="predicted"/>
<evidence type="ECO:0000313" key="3">
    <source>
        <dbReference type="Proteomes" id="UP000250235"/>
    </source>
</evidence>
<gene>
    <name evidence="2" type="ORF">F511_23781</name>
</gene>
<accession>A0A2Z7BTR5</accession>
<protein>
    <submittedName>
        <fullName evidence="2">Thylakoid lumenal 29 kDa protein, chloroplastic</fullName>
    </submittedName>
</protein>
<feature type="compositionally biased region" description="Polar residues" evidence="1">
    <location>
        <begin position="136"/>
        <end position="146"/>
    </location>
</feature>
<evidence type="ECO:0000313" key="2">
    <source>
        <dbReference type="EMBL" id="KZV35620.1"/>
    </source>
</evidence>
<feature type="compositionally biased region" description="Basic and acidic residues" evidence="1">
    <location>
        <begin position="189"/>
        <end position="205"/>
    </location>
</feature>
<dbReference type="OrthoDB" id="1751168at2759"/>
<reference evidence="2 3" key="1">
    <citation type="journal article" date="2015" name="Proc. Natl. Acad. Sci. U.S.A.">
        <title>The resurrection genome of Boea hygrometrica: A blueprint for survival of dehydration.</title>
        <authorList>
            <person name="Xiao L."/>
            <person name="Yang G."/>
            <person name="Zhang L."/>
            <person name="Yang X."/>
            <person name="Zhao S."/>
            <person name="Ji Z."/>
            <person name="Zhou Q."/>
            <person name="Hu M."/>
            <person name="Wang Y."/>
            <person name="Chen M."/>
            <person name="Xu Y."/>
            <person name="Jin H."/>
            <person name="Xiao X."/>
            <person name="Hu G."/>
            <person name="Bao F."/>
            <person name="Hu Y."/>
            <person name="Wan P."/>
            <person name="Li L."/>
            <person name="Deng X."/>
            <person name="Kuang T."/>
            <person name="Xiang C."/>
            <person name="Zhu J.K."/>
            <person name="Oliver M.J."/>
            <person name="He Y."/>
        </authorList>
    </citation>
    <scope>NUCLEOTIDE SEQUENCE [LARGE SCALE GENOMIC DNA]</scope>
    <source>
        <strain evidence="3">cv. XS01</strain>
    </source>
</reference>